<protein>
    <submittedName>
        <fullName evidence="2">Uncharacterized protein</fullName>
    </submittedName>
</protein>
<name>A0A066VAG3_TILAU</name>
<feature type="chain" id="PRO_5001632833" evidence="1">
    <location>
        <begin position="21"/>
        <end position="135"/>
    </location>
</feature>
<dbReference type="EMBL" id="JMSN01000205">
    <property type="protein sequence ID" value="KDN35585.1"/>
    <property type="molecule type" value="Genomic_DNA"/>
</dbReference>
<evidence type="ECO:0000256" key="1">
    <source>
        <dbReference type="SAM" id="SignalP"/>
    </source>
</evidence>
<dbReference type="HOGENOM" id="CLU_1887199_0_0_1"/>
<comment type="caution">
    <text evidence="2">The sequence shown here is derived from an EMBL/GenBank/DDBJ whole genome shotgun (WGS) entry which is preliminary data.</text>
</comment>
<dbReference type="InParanoid" id="A0A066VAG3"/>
<dbReference type="AlphaFoldDB" id="A0A066VAG3"/>
<feature type="signal peptide" evidence="1">
    <location>
        <begin position="1"/>
        <end position="20"/>
    </location>
</feature>
<gene>
    <name evidence="2" type="ORF">K437DRAFT_75488</name>
</gene>
<keyword evidence="1" id="KW-0732">Signal</keyword>
<dbReference type="RefSeq" id="XP_013239826.1">
    <property type="nucleotide sequence ID" value="XM_013384372.1"/>
</dbReference>
<reference evidence="2 3" key="1">
    <citation type="submission" date="2014-05" db="EMBL/GenBank/DDBJ databases">
        <title>Draft genome sequence of a rare smut relative, Tilletiaria anomala UBC 951.</title>
        <authorList>
            <consortium name="DOE Joint Genome Institute"/>
            <person name="Toome M."/>
            <person name="Kuo A."/>
            <person name="Henrissat B."/>
            <person name="Lipzen A."/>
            <person name="Tritt A."/>
            <person name="Yoshinaga Y."/>
            <person name="Zane M."/>
            <person name="Barry K."/>
            <person name="Grigoriev I.V."/>
            <person name="Spatafora J.W."/>
            <person name="Aimea M.C."/>
        </authorList>
    </citation>
    <scope>NUCLEOTIDE SEQUENCE [LARGE SCALE GENOMIC DNA]</scope>
    <source>
        <strain evidence="2 3">UBC 951</strain>
    </source>
</reference>
<accession>A0A066VAG3</accession>
<sequence length="135" mass="14897">MRTPLSHLIAIIPLLASVQASLKVGHENAPEITSLEAVRALNHAHSNMTFMEPTAGRHKVKSTQATSPWLFYRRNSVEPRRIASTRVNSLASLSAKTRVSRSCTEVPGGEWVHRTCIYIGNCGALCTFCYPTFCL</sequence>
<dbReference type="GeneID" id="25267787"/>
<organism evidence="2 3">
    <name type="scientific">Tilletiaria anomala (strain ATCC 24038 / CBS 436.72 / UBC 951)</name>
    <dbReference type="NCBI Taxonomy" id="1037660"/>
    <lineage>
        <taxon>Eukaryota</taxon>
        <taxon>Fungi</taxon>
        <taxon>Dikarya</taxon>
        <taxon>Basidiomycota</taxon>
        <taxon>Ustilaginomycotina</taxon>
        <taxon>Exobasidiomycetes</taxon>
        <taxon>Georgefischeriales</taxon>
        <taxon>Tilletiariaceae</taxon>
        <taxon>Tilletiaria</taxon>
    </lineage>
</organism>
<keyword evidence="3" id="KW-1185">Reference proteome</keyword>
<proteinExistence type="predicted"/>
<evidence type="ECO:0000313" key="2">
    <source>
        <dbReference type="EMBL" id="KDN35585.1"/>
    </source>
</evidence>
<evidence type="ECO:0000313" key="3">
    <source>
        <dbReference type="Proteomes" id="UP000027361"/>
    </source>
</evidence>
<dbReference type="Proteomes" id="UP000027361">
    <property type="component" value="Unassembled WGS sequence"/>
</dbReference>